<evidence type="ECO:0000313" key="2">
    <source>
        <dbReference type="Proteomes" id="UP000254834"/>
    </source>
</evidence>
<accession>A0A345ZCN4</accession>
<proteinExistence type="predicted"/>
<dbReference type="Pfam" id="PF04392">
    <property type="entry name" value="ABC_sub_bind"/>
    <property type="match status" value="1"/>
</dbReference>
<dbReference type="EMBL" id="CP025544">
    <property type="protein sequence ID" value="AXK61051.1"/>
    <property type="molecule type" value="Genomic_DNA"/>
</dbReference>
<evidence type="ECO:0008006" key="3">
    <source>
        <dbReference type="Google" id="ProtNLM"/>
    </source>
</evidence>
<dbReference type="KEGG" id="cdes:C0J27_04950"/>
<dbReference type="InterPro" id="IPR007487">
    <property type="entry name" value="ABC_transpt-TYRBP-like"/>
</dbReference>
<protein>
    <recommendedName>
        <fullName evidence="3">ABC transporter substrate-binding protein</fullName>
    </recommendedName>
</protein>
<sequence>MKKIVVGLICLLGFGFLYVVMQQQRHEESKAVYTIGILQTASHPALDAVARGFQEELQRLMGDTPIACVVQNAQGSVASAHTIAQQFHGSKKYDLFFTIATPAAQAMHAVEKQRPIIIAAVTDPAALDLVYQGSNVSGVTDMIDVPAQVSLLQKLVPTAKNIGIVFTTGETNSLVLVARMKSELIKAGLNPIEFAVGCESDVQAVMQVACRKSDCIVTPTDNTVASTISLIATIARSYKKPLIVSDNMLVAAGALASCGVDYEQTGQQAAQCACALLTKVKNITELPVEQPVCNQVYVNQETVQLLEIAISEDLRPSLTFVS</sequence>
<dbReference type="PANTHER" id="PTHR35271:SF1">
    <property type="entry name" value="ABC TRANSPORTER, SUBSTRATE-BINDING LIPOPROTEIN"/>
    <property type="match status" value="1"/>
</dbReference>
<dbReference type="CDD" id="cd06325">
    <property type="entry name" value="PBP1_ABC_unchar_transporter"/>
    <property type="match status" value="1"/>
</dbReference>
<name>A0A345ZCN4_9BACT</name>
<dbReference type="RefSeq" id="WP_115586066.1">
    <property type="nucleotide sequence ID" value="NZ_CP025544.1"/>
</dbReference>
<organism evidence="1 2">
    <name type="scientific">Candidatus Chromulinivorax destructor</name>
    <dbReference type="NCBI Taxonomy" id="2066483"/>
    <lineage>
        <taxon>Bacteria</taxon>
        <taxon>Candidatus Babelota</taxon>
        <taxon>Candidatus Babeliae</taxon>
        <taxon>Candidatus Babeliales</taxon>
        <taxon>Candidatus Chromulinivoraceae</taxon>
        <taxon>Candidatus Chromulinivorax</taxon>
    </lineage>
</organism>
<dbReference type="AlphaFoldDB" id="A0A345ZCN4"/>
<dbReference type="Gene3D" id="3.40.50.2300">
    <property type="match status" value="2"/>
</dbReference>
<evidence type="ECO:0000313" key="1">
    <source>
        <dbReference type="EMBL" id="AXK61051.1"/>
    </source>
</evidence>
<dbReference type="InterPro" id="IPR028082">
    <property type="entry name" value="Peripla_BP_I"/>
</dbReference>
<dbReference type="OrthoDB" id="9776955at2"/>
<dbReference type="Proteomes" id="UP000254834">
    <property type="component" value="Chromosome"/>
</dbReference>
<dbReference type="PANTHER" id="PTHR35271">
    <property type="entry name" value="ABC TRANSPORTER, SUBSTRATE-BINDING LIPOPROTEIN-RELATED"/>
    <property type="match status" value="1"/>
</dbReference>
<dbReference type="SUPFAM" id="SSF53822">
    <property type="entry name" value="Periplasmic binding protein-like I"/>
    <property type="match status" value="1"/>
</dbReference>
<reference evidence="1 2" key="1">
    <citation type="submission" date="2017-12" db="EMBL/GenBank/DDBJ databases">
        <title>Chromulinavorax destructans is a abundant pathogen of dominant heterotrophic picoflagllates.</title>
        <authorList>
            <person name="Deeg C.M."/>
            <person name="Zimmer M."/>
            <person name="Suttle C.A."/>
        </authorList>
    </citation>
    <scope>NUCLEOTIDE SEQUENCE [LARGE SCALE GENOMIC DNA]</scope>
    <source>
        <strain evidence="1 2">SeV1</strain>
    </source>
</reference>
<keyword evidence="2" id="KW-1185">Reference proteome</keyword>
<gene>
    <name evidence="1" type="ORF">C0J27_04950</name>
</gene>